<dbReference type="Pfam" id="PF07690">
    <property type="entry name" value="MFS_1"/>
    <property type="match status" value="2"/>
</dbReference>
<accession>A0A369AMT2</accession>
<dbReference type="InterPro" id="IPR020846">
    <property type="entry name" value="MFS_dom"/>
</dbReference>
<feature type="transmembrane region" description="Helical" evidence="8">
    <location>
        <begin position="48"/>
        <end position="68"/>
    </location>
</feature>
<dbReference type="OrthoDB" id="478565at2"/>
<evidence type="ECO:0000256" key="4">
    <source>
        <dbReference type="ARBA" id="ARBA00022692"/>
    </source>
</evidence>
<dbReference type="PANTHER" id="PTHR23521">
    <property type="entry name" value="TRANSPORTER MFS SUPERFAMILY"/>
    <property type="match status" value="1"/>
</dbReference>
<feature type="transmembrane region" description="Helical" evidence="8">
    <location>
        <begin position="80"/>
        <end position="98"/>
    </location>
</feature>
<dbReference type="Gene3D" id="1.20.1250.20">
    <property type="entry name" value="MFS general substrate transporter like domains"/>
    <property type="match status" value="1"/>
</dbReference>
<evidence type="ECO:0000256" key="2">
    <source>
        <dbReference type="ARBA" id="ARBA00022448"/>
    </source>
</evidence>
<keyword evidence="5 8" id="KW-1133">Transmembrane helix</keyword>
<evidence type="ECO:0000313" key="10">
    <source>
        <dbReference type="EMBL" id="RCX09586.1"/>
    </source>
</evidence>
<dbReference type="GO" id="GO:0022857">
    <property type="term" value="F:transmembrane transporter activity"/>
    <property type="evidence" value="ECO:0007669"/>
    <property type="project" value="InterPro"/>
</dbReference>
<feature type="transmembrane region" description="Helical" evidence="8">
    <location>
        <begin position="270"/>
        <end position="288"/>
    </location>
</feature>
<dbReference type="Proteomes" id="UP000253034">
    <property type="component" value="Unassembled WGS sequence"/>
</dbReference>
<dbReference type="PANTHER" id="PTHR23521:SF2">
    <property type="entry name" value="TRANSPORTER MFS SUPERFAMILY"/>
    <property type="match status" value="1"/>
</dbReference>
<evidence type="ECO:0000256" key="1">
    <source>
        <dbReference type="ARBA" id="ARBA00004651"/>
    </source>
</evidence>
<feature type="transmembrane region" description="Helical" evidence="8">
    <location>
        <begin position="239"/>
        <end position="258"/>
    </location>
</feature>
<keyword evidence="4 8" id="KW-0812">Transmembrane</keyword>
<protein>
    <submittedName>
        <fullName evidence="10">Putative MFS family arabinose efflux permease</fullName>
    </submittedName>
</protein>
<feature type="transmembrane region" description="Helical" evidence="8">
    <location>
        <begin position="16"/>
        <end position="36"/>
    </location>
</feature>
<feature type="transmembrane region" description="Helical" evidence="8">
    <location>
        <begin position="138"/>
        <end position="160"/>
    </location>
</feature>
<feature type="transmembrane region" description="Helical" evidence="8">
    <location>
        <begin position="104"/>
        <end position="126"/>
    </location>
</feature>
<gene>
    <name evidence="10" type="ORF">DFR58_13517</name>
</gene>
<feature type="transmembrane region" description="Helical" evidence="8">
    <location>
        <begin position="357"/>
        <end position="376"/>
    </location>
</feature>
<reference evidence="10 11" key="1">
    <citation type="submission" date="2018-07" db="EMBL/GenBank/DDBJ databases">
        <title>Genomic Encyclopedia of Type Strains, Phase IV (KMG-IV): sequencing the most valuable type-strain genomes for metagenomic binning, comparative biology and taxonomic classification.</title>
        <authorList>
            <person name="Goeker M."/>
        </authorList>
    </citation>
    <scope>NUCLEOTIDE SEQUENCE [LARGE SCALE GENOMIC DNA]</scope>
    <source>
        <strain evidence="10 11">DSM 27016</strain>
    </source>
</reference>
<dbReference type="RefSeq" id="WP_114299838.1">
    <property type="nucleotide sequence ID" value="NZ_QPJT01000035.1"/>
</dbReference>
<feature type="transmembrane region" description="Helical" evidence="8">
    <location>
        <begin position="329"/>
        <end position="351"/>
    </location>
</feature>
<feature type="region of interest" description="Disordered" evidence="7">
    <location>
        <begin position="389"/>
        <end position="412"/>
    </location>
</feature>
<dbReference type="InterPro" id="IPR011701">
    <property type="entry name" value="MFS"/>
</dbReference>
<evidence type="ECO:0000256" key="6">
    <source>
        <dbReference type="ARBA" id="ARBA00023136"/>
    </source>
</evidence>
<keyword evidence="2" id="KW-0813">Transport</keyword>
<comment type="caution">
    <text evidence="10">The sequence shown here is derived from an EMBL/GenBank/DDBJ whole genome shotgun (WGS) entry which is preliminary data.</text>
</comment>
<name>A0A369AMT2_9FIRM</name>
<dbReference type="GO" id="GO:0005886">
    <property type="term" value="C:plasma membrane"/>
    <property type="evidence" value="ECO:0007669"/>
    <property type="project" value="UniProtKB-SubCell"/>
</dbReference>
<feature type="transmembrane region" description="Helical" evidence="8">
    <location>
        <begin position="294"/>
        <end position="317"/>
    </location>
</feature>
<keyword evidence="6 8" id="KW-0472">Membrane</keyword>
<proteinExistence type="predicted"/>
<dbReference type="InterPro" id="IPR047200">
    <property type="entry name" value="MFS_YcaD-like"/>
</dbReference>
<evidence type="ECO:0000256" key="3">
    <source>
        <dbReference type="ARBA" id="ARBA00022475"/>
    </source>
</evidence>
<dbReference type="InterPro" id="IPR036259">
    <property type="entry name" value="MFS_trans_sf"/>
</dbReference>
<comment type="subcellular location">
    <subcellularLocation>
        <location evidence="1">Cell membrane</location>
        <topology evidence="1">Multi-pass membrane protein</topology>
    </subcellularLocation>
</comment>
<feature type="transmembrane region" description="Helical" evidence="8">
    <location>
        <begin position="166"/>
        <end position="185"/>
    </location>
</feature>
<evidence type="ECO:0000256" key="7">
    <source>
        <dbReference type="SAM" id="MobiDB-lite"/>
    </source>
</evidence>
<dbReference type="AlphaFoldDB" id="A0A369AMT2"/>
<feature type="transmembrane region" description="Helical" evidence="8">
    <location>
        <begin position="205"/>
        <end position="227"/>
    </location>
</feature>
<sequence>MNTEFKKNSFFAGGKAVYYAVALLVGGAVGIINPLVTAHMTVKNTGNVWIGIVSSSYFIFLSVGAVIINNKMKGRDVRNIIVAGLCIAALCTFLFPFVHNTVVWLLLMCFTGIGISFNMVGIQAALHSSSPDDSRSAVSGMYSLLFASGFVISSVTGSLIYARLAWAAFAAGGIYLIAAVALIRLGLKEVHTIPAGAGEKVFSKIFTALCGSFAYGFSETTLVSLYPLFLLKQGYSVDAMGYALGIFVIGCITGIVPVTRMSDRMGRSRCLFIIILASFAAIFGIVMLDNFILRMAFSFIAGFALGPVYPLSLAMSVQDLPHSEISSGTAMFTFSYGIGSAAGPFLSSLLMNALGNNHIFTLSFVLFAAFLVLMALTRGLKQGVRSAQEKEEDSEFSDFYINSPQGGIENEK</sequence>
<dbReference type="EMBL" id="QPJT01000035">
    <property type="protein sequence ID" value="RCX09586.1"/>
    <property type="molecule type" value="Genomic_DNA"/>
</dbReference>
<evidence type="ECO:0000313" key="11">
    <source>
        <dbReference type="Proteomes" id="UP000253034"/>
    </source>
</evidence>
<dbReference type="PROSITE" id="PS50850">
    <property type="entry name" value="MFS"/>
    <property type="match status" value="1"/>
</dbReference>
<evidence type="ECO:0000256" key="8">
    <source>
        <dbReference type="SAM" id="Phobius"/>
    </source>
</evidence>
<evidence type="ECO:0000256" key="5">
    <source>
        <dbReference type="ARBA" id="ARBA00022989"/>
    </source>
</evidence>
<dbReference type="SUPFAM" id="SSF103473">
    <property type="entry name" value="MFS general substrate transporter"/>
    <property type="match status" value="1"/>
</dbReference>
<dbReference type="CDD" id="cd17477">
    <property type="entry name" value="MFS_YcaD_like"/>
    <property type="match status" value="1"/>
</dbReference>
<evidence type="ECO:0000259" key="9">
    <source>
        <dbReference type="PROSITE" id="PS50850"/>
    </source>
</evidence>
<organism evidence="10 11">
    <name type="scientific">Anaerobacterium chartisolvens</name>
    <dbReference type="NCBI Taxonomy" id="1297424"/>
    <lineage>
        <taxon>Bacteria</taxon>
        <taxon>Bacillati</taxon>
        <taxon>Bacillota</taxon>
        <taxon>Clostridia</taxon>
        <taxon>Eubacteriales</taxon>
        <taxon>Oscillospiraceae</taxon>
        <taxon>Anaerobacterium</taxon>
    </lineage>
</organism>
<keyword evidence="11" id="KW-1185">Reference proteome</keyword>
<feature type="domain" description="Major facilitator superfamily (MFS) profile" evidence="9">
    <location>
        <begin position="204"/>
        <end position="412"/>
    </location>
</feature>
<keyword evidence="3" id="KW-1003">Cell membrane</keyword>